<organism evidence="3 4">
    <name type="scientific">Adiantum capillus-veneris</name>
    <name type="common">Maidenhair fern</name>
    <dbReference type="NCBI Taxonomy" id="13818"/>
    <lineage>
        <taxon>Eukaryota</taxon>
        <taxon>Viridiplantae</taxon>
        <taxon>Streptophyta</taxon>
        <taxon>Embryophyta</taxon>
        <taxon>Tracheophyta</taxon>
        <taxon>Polypodiopsida</taxon>
        <taxon>Polypodiidae</taxon>
        <taxon>Polypodiales</taxon>
        <taxon>Pteridineae</taxon>
        <taxon>Pteridaceae</taxon>
        <taxon>Vittarioideae</taxon>
        <taxon>Adiantum</taxon>
    </lineage>
</organism>
<reference evidence="3" key="1">
    <citation type="submission" date="2021-01" db="EMBL/GenBank/DDBJ databases">
        <title>Adiantum capillus-veneris genome.</title>
        <authorList>
            <person name="Fang Y."/>
            <person name="Liao Q."/>
        </authorList>
    </citation>
    <scope>NUCLEOTIDE SEQUENCE</scope>
    <source>
        <strain evidence="3">H3</strain>
        <tissue evidence="3">Leaf</tissue>
    </source>
</reference>
<dbReference type="Gene3D" id="2.60.40.10">
    <property type="entry name" value="Immunoglobulins"/>
    <property type="match status" value="1"/>
</dbReference>
<sequence>MAASFRYTALLLALISATGALLPQEANATDVQFVVAQQVAFGQGFVITGNTSSLGNWTPTSAPLMSLASGSESYWLLTVALDAGLYVEFKPVRVVYDTKEALEWYIGSNLNITVPVNSTTVYIQWNGSSSLTAQPAIATL</sequence>
<dbReference type="EMBL" id="JABFUD020000001">
    <property type="protein sequence ID" value="KAI5083862.1"/>
    <property type="molecule type" value="Genomic_DNA"/>
</dbReference>
<gene>
    <name evidence="3" type="ORF">GOP47_0000031</name>
</gene>
<dbReference type="PANTHER" id="PTHR15048:SF0">
    <property type="entry name" value="STARCH-BINDING DOMAIN-CONTAINING PROTEIN 1"/>
    <property type="match status" value="1"/>
</dbReference>
<dbReference type="OrthoDB" id="550577at2759"/>
<evidence type="ECO:0000259" key="2">
    <source>
        <dbReference type="PROSITE" id="PS51166"/>
    </source>
</evidence>
<evidence type="ECO:0000313" key="4">
    <source>
        <dbReference type="Proteomes" id="UP000886520"/>
    </source>
</evidence>
<dbReference type="Pfam" id="PF00686">
    <property type="entry name" value="CBM_20"/>
    <property type="match status" value="1"/>
</dbReference>
<dbReference type="Proteomes" id="UP000886520">
    <property type="component" value="Chromosome 1"/>
</dbReference>
<dbReference type="SMART" id="SM01065">
    <property type="entry name" value="CBM_2"/>
    <property type="match status" value="1"/>
</dbReference>
<accession>A0A9D4VEB9</accession>
<feature type="domain" description="CBM20" evidence="2">
    <location>
        <begin position="23"/>
        <end position="127"/>
    </location>
</feature>
<dbReference type="PROSITE" id="PS51166">
    <property type="entry name" value="CBM20"/>
    <property type="match status" value="1"/>
</dbReference>
<comment type="caution">
    <text evidence="3">The sequence shown here is derived from an EMBL/GenBank/DDBJ whole genome shotgun (WGS) entry which is preliminary data.</text>
</comment>
<feature type="signal peptide" evidence="1">
    <location>
        <begin position="1"/>
        <end position="28"/>
    </location>
</feature>
<dbReference type="InterPro" id="IPR013783">
    <property type="entry name" value="Ig-like_fold"/>
</dbReference>
<keyword evidence="4" id="KW-1185">Reference proteome</keyword>
<evidence type="ECO:0000256" key="1">
    <source>
        <dbReference type="SAM" id="SignalP"/>
    </source>
</evidence>
<dbReference type="PANTHER" id="PTHR15048">
    <property type="entry name" value="STARCH-BINDING DOMAIN-CONTAINING PROTEIN 1"/>
    <property type="match status" value="1"/>
</dbReference>
<proteinExistence type="predicted"/>
<dbReference type="SUPFAM" id="SSF49452">
    <property type="entry name" value="Starch-binding domain-like"/>
    <property type="match status" value="1"/>
</dbReference>
<name>A0A9D4VEB9_ADICA</name>
<dbReference type="AlphaFoldDB" id="A0A9D4VEB9"/>
<feature type="chain" id="PRO_5039589097" description="CBM20 domain-containing protein" evidence="1">
    <location>
        <begin position="29"/>
        <end position="140"/>
    </location>
</feature>
<dbReference type="GO" id="GO:2001070">
    <property type="term" value="F:starch binding"/>
    <property type="evidence" value="ECO:0007669"/>
    <property type="project" value="InterPro"/>
</dbReference>
<dbReference type="InterPro" id="IPR002044">
    <property type="entry name" value="CBM20"/>
</dbReference>
<evidence type="ECO:0000313" key="3">
    <source>
        <dbReference type="EMBL" id="KAI5083862.1"/>
    </source>
</evidence>
<protein>
    <recommendedName>
        <fullName evidence="2">CBM20 domain-containing protein</fullName>
    </recommendedName>
</protein>
<dbReference type="InterPro" id="IPR013784">
    <property type="entry name" value="Carb-bd-like_fold"/>
</dbReference>
<dbReference type="GO" id="GO:0016020">
    <property type="term" value="C:membrane"/>
    <property type="evidence" value="ECO:0007669"/>
    <property type="project" value="TreeGrafter"/>
</dbReference>
<keyword evidence="1" id="KW-0732">Signal</keyword>